<dbReference type="PANTHER" id="PTHR43047">
    <property type="entry name" value="TWO-COMPONENT HISTIDINE PROTEIN KINASE"/>
    <property type="match status" value="1"/>
</dbReference>
<dbReference type="SUPFAM" id="SSF55874">
    <property type="entry name" value="ATPase domain of HSP90 chaperone/DNA topoisomerase II/histidine kinase"/>
    <property type="match status" value="1"/>
</dbReference>
<dbReference type="Pfam" id="PF00072">
    <property type="entry name" value="Response_reg"/>
    <property type="match status" value="1"/>
</dbReference>
<dbReference type="InterPro" id="IPR036097">
    <property type="entry name" value="HisK_dim/P_sf"/>
</dbReference>
<keyword evidence="10" id="KW-1185">Reference proteome</keyword>
<dbReference type="Pfam" id="PF02518">
    <property type="entry name" value="HATPase_c"/>
    <property type="match status" value="1"/>
</dbReference>
<dbReference type="SMART" id="SM00387">
    <property type="entry name" value="HATPase_c"/>
    <property type="match status" value="1"/>
</dbReference>
<evidence type="ECO:0000256" key="5">
    <source>
        <dbReference type="ARBA" id="ARBA00022777"/>
    </source>
</evidence>
<comment type="catalytic activity">
    <reaction evidence="1">
        <text>ATP + protein L-histidine = ADP + protein N-phospho-L-histidine.</text>
        <dbReference type="EC" id="2.7.13.3"/>
    </reaction>
</comment>
<dbReference type="CDD" id="cd00082">
    <property type="entry name" value="HisKA"/>
    <property type="match status" value="1"/>
</dbReference>
<protein>
    <recommendedName>
        <fullName evidence="2">histidine kinase</fullName>
        <ecNumber evidence="2">2.7.13.3</ecNumber>
    </recommendedName>
</protein>
<proteinExistence type="predicted"/>
<dbReference type="Gene3D" id="1.10.287.130">
    <property type="match status" value="1"/>
</dbReference>
<organism evidence="9 10">
    <name type="scientific">Cesiribacter andamanensis AMV16</name>
    <dbReference type="NCBI Taxonomy" id="1279009"/>
    <lineage>
        <taxon>Bacteria</taxon>
        <taxon>Pseudomonadati</taxon>
        <taxon>Bacteroidota</taxon>
        <taxon>Cytophagia</taxon>
        <taxon>Cytophagales</taxon>
        <taxon>Cesiribacteraceae</taxon>
        <taxon>Cesiribacter</taxon>
    </lineage>
</organism>
<dbReference type="InterPro" id="IPR003661">
    <property type="entry name" value="HisK_dim/P_dom"/>
</dbReference>
<dbReference type="SMART" id="SM00448">
    <property type="entry name" value="REC"/>
    <property type="match status" value="1"/>
</dbReference>
<name>M7N9M4_9BACT</name>
<dbReference type="Pfam" id="PF00512">
    <property type="entry name" value="HisKA"/>
    <property type="match status" value="1"/>
</dbReference>
<dbReference type="CDD" id="cd17534">
    <property type="entry name" value="REC_DC-like"/>
    <property type="match status" value="1"/>
</dbReference>
<dbReference type="Gene3D" id="3.30.565.10">
    <property type="entry name" value="Histidine kinase-like ATPase, C-terminal domain"/>
    <property type="match status" value="1"/>
</dbReference>
<dbReference type="PANTHER" id="PTHR43047:SF72">
    <property type="entry name" value="OSMOSENSING HISTIDINE PROTEIN KINASE SLN1"/>
    <property type="match status" value="1"/>
</dbReference>
<evidence type="ECO:0000256" key="3">
    <source>
        <dbReference type="ARBA" id="ARBA00022553"/>
    </source>
</evidence>
<dbReference type="OrthoDB" id="9766459at2"/>
<dbReference type="EC" id="2.7.13.3" evidence="2"/>
<dbReference type="RefSeq" id="WP_009194245.1">
    <property type="nucleotide sequence ID" value="NZ_AODQ01000013.1"/>
</dbReference>
<evidence type="ECO:0000256" key="4">
    <source>
        <dbReference type="ARBA" id="ARBA00022679"/>
    </source>
</evidence>
<evidence type="ECO:0000259" key="7">
    <source>
        <dbReference type="PROSITE" id="PS50109"/>
    </source>
</evidence>
<sequence>MPHSVLIVEDEVIAALSLQETLHQLGYSVCGLASGSEEALQAVRQQQPDLVLMDINLGEQQDGIQLGQTIMQAYGLPVVFLTAYSDRGTIERAKEAFPYGYMIKPWQEAELLATLETALYKHLADKRQFELQQTRNKFYTIIGHDLRSPLAALSVSTRALLKHLDALSPDDLREFISDIHHTVENLYAFTDNLLEWSRLQSGRLEYRPQAVAVQPLAEEVLALLESHARNKGVQVRLQAAARLQVQADRNMLHTILLNLLSNAIKFSYPGSEVWLEVSRQDAARLELQVRDRGRGIPAQQLASLFDFKTAIHTPGTQEEKGTGLGLLLTKEFVEAHGSRLEVSSQEGVGTCIRFFLPLIT</sequence>
<feature type="modified residue" description="4-aspartylphosphate" evidence="6">
    <location>
        <position position="54"/>
    </location>
</feature>
<dbReference type="SMART" id="SM00388">
    <property type="entry name" value="HisKA"/>
    <property type="match status" value="1"/>
</dbReference>
<dbReference type="PRINTS" id="PR00344">
    <property type="entry name" value="BCTRLSENSOR"/>
</dbReference>
<dbReference type="Gene3D" id="3.40.50.2300">
    <property type="match status" value="1"/>
</dbReference>
<dbReference type="eggNOG" id="COG2205">
    <property type="taxonomic scope" value="Bacteria"/>
</dbReference>
<dbReference type="EMBL" id="AODQ01000013">
    <property type="protein sequence ID" value="EMR03972.1"/>
    <property type="molecule type" value="Genomic_DNA"/>
</dbReference>
<keyword evidence="3 6" id="KW-0597">Phosphoprotein</keyword>
<dbReference type="InterPro" id="IPR005467">
    <property type="entry name" value="His_kinase_dom"/>
</dbReference>
<dbReference type="PROSITE" id="PS50110">
    <property type="entry name" value="RESPONSE_REGULATORY"/>
    <property type="match status" value="1"/>
</dbReference>
<keyword evidence="5" id="KW-0418">Kinase</keyword>
<feature type="domain" description="Response regulatory" evidence="8">
    <location>
        <begin position="4"/>
        <end position="119"/>
    </location>
</feature>
<dbReference type="InterPro" id="IPR036890">
    <property type="entry name" value="HATPase_C_sf"/>
</dbReference>
<dbReference type="InterPro" id="IPR001789">
    <property type="entry name" value="Sig_transdc_resp-reg_receiver"/>
</dbReference>
<dbReference type="InterPro" id="IPR011006">
    <property type="entry name" value="CheY-like_superfamily"/>
</dbReference>
<dbReference type="STRING" id="1279009.ADICEAN_00843"/>
<evidence type="ECO:0000256" key="2">
    <source>
        <dbReference type="ARBA" id="ARBA00012438"/>
    </source>
</evidence>
<evidence type="ECO:0000259" key="8">
    <source>
        <dbReference type="PROSITE" id="PS50110"/>
    </source>
</evidence>
<reference evidence="9 10" key="1">
    <citation type="journal article" date="2013" name="Genome Announc.">
        <title>Draft Genome Sequence of Cesiribacter andamanensis Strain AMV16T, Isolated from a Soil Sample from a Mud Volcano in the Andaman Islands, India.</title>
        <authorList>
            <person name="Shivaji S."/>
            <person name="Ara S."/>
            <person name="Begum Z."/>
            <person name="Srinivas T.N."/>
            <person name="Singh A."/>
            <person name="Kumar Pinnaka A."/>
        </authorList>
    </citation>
    <scope>NUCLEOTIDE SEQUENCE [LARGE SCALE GENOMIC DNA]</scope>
    <source>
        <strain evidence="9 10">AMV16</strain>
    </source>
</reference>
<dbReference type="InterPro" id="IPR003594">
    <property type="entry name" value="HATPase_dom"/>
</dbReference>
<dbReference type="InterPro" id="IPR004358">
    <property type="entry name" value="Sig_transdc_His_kin-like_C"/>
</dbReference>
<dbReference type="SUPFAM" id="SSF47384">
    <property type="entry name" value="Homodimeric domain of signal transducing histidine kinase"/>
    <property type="match status" value="1"/>
</dbReference>
<dbReference type="SUPFAM" id="SSF52172">
    <property type="entry name" value="CheY-like"/>
    <property type="match status" value="1"/>
</dbReference>
<evidence type="ECO:0000256" key="1">
    <source>
        <dbReference type="ARBA" id="ARBA00000085"/>
    </source>
</evidence>
<dbReference type="GO" id="GO:0000155">
    <property type="term" value="F:phosphorelay sensor kinase activity"/>
    <property type="evidence" value="ECO:0007669"/>
    <property type="project" value="InterPro"/>
</dbReference>
<comment type="caution">
    <text evidence="9">The sequence shown here is derived from an EMBL/GenBank/DDBJ whole genome shotgun (WGS) entry which is preliminary data.</text>
</comment>
<dbReference type="PROSITE" id="PS50109">
    <property type="entry name" value="HIS_KIN"/>
    <property type="match status" value="1"/>
</dbReference>
<accession>M7N9M4</accession>
<gene>
    <name evidence="9" type="primary">pleC_1</name>
    <name evidence="9" type="ORF">ADICEAN_00843</name>
</gene>
<evidence type="ECO:0000313" key="10">
    <source>
        <dbReference type="Proteomes" id="UP000011910"/>
    </source>
</evidence>
<evidence type="ECO:0000256" key="6">
    <source>
        <dbReference type="PROSITE-ProRule" id="PRU00169"/>
    </source>
</evidence>
<evidence type="ECO:0000313" key="9">
    <source>
        <dbReference type="EMBL" id="EMR03972.1"/>
    </source>
</evidence>
<dbReference type="Proteomes" id="UP000011910">
    <property type="component" value="Unassembled WGS sequence"/>
</dbReference>
<dbReference type="AlphaFoldDB" id="M7N9M4"/>
<dbReference type="FunFam" id="3.30.565.10:FF:000006">
    <property type="entry name" value="Sensor histidine kinase WalK"/>
    <property type="match status" value="1"/>
</dbReference>
<keyword evidence="4 9" id="KW-0808">Transferase</keyword>
<feature type="domain" description="Histidine kinase" evidence="7">
    <location>
        <begin position="141"/>
        <end position="360"/>
    </location>
</feature>